<organism evidence="1 2">
    <name type="scientific">Escherichia coli</name>
    <dbReference type="NCBI Taxonomy" id="562"/>
    <lineage>
        <taxon>Bacteria</taxon>
        <taxon>Pseudomonadati</taxon>
        <taxon>Pseudomonadota</taxon>
        <taxon>Gammaproteobacteria</taxon>
        <taxon>Enterobacterales</taxon>
        <taxon>Enterobacteriaceae</taxon>
        <taxon>Escherichia</taxon>
    </lineage>
</organism>
<proteinExistence type="predicted"/>
<sequence length="183" mass="20897">MKNILLFGMCEYELIGLYHVLKAGGYNVVNATIDNYQEDVYDLLIVALSSVPVIGWGKYFGLLHTFSCDFRGRIILLVPEKIGSLSIFPGIDKITTGKISKNKILSIVNDVIYKKNNNHMIDKYNLLSSLELKYLRFLSGRGLLYNNAYYYCRSRIVQKIGVNNMHVINLIGTKNILNYFARI</sequence>
<accession>A0A895P1A3</accession>
<reference evidence="1" key="1">
    <citation type="submission" date="2021-02" db="EMBL/GenBank/DDBJ databases">
        <title>Co-localization of colistin and carbapenem -resistance genes on a novel transferable IncHI2 plasmid in Escherichia coli from chicken-origin.</title>
        <authorList>
            <person name="Hoffmann M."/>
            <person name="Balkey M."/>
            <person name="Ronco T."/>
            <person name="Hendriksen R.S."/>
        </authorList>
    </citation>
    <scope>NUCLEOTIDE SEQUENCE</scope>
    <source>
        <strain evidence="1">CFSAN083829</strain>
        <plasmid evidence="1">pCFSAN083829_2</plasmid>
    </source>
</reference>
<dbReference type="AlphaFoldDB" id="A0A895P1A3"/>
<name>A0A895P1A3_ECOLX</name>
<dbReference type="EMBL" id="CP070395">
    <property type="protein sequence ID" value="QSA00482.1"/>
    <property type="molecule type" value="Genomic_DNA"/>
</dbReference>
<evidence type="ECO:0000313" key="2">
    <source>
        <dbReference type="Proteomes" id="UP000663166"/>
    </source>
</evidence>
<dbReference type="Proteomes" id="UP000663166">
    <property type="component" value="Plasmid pCFSAN083829_2"/>
</dbReference>
<gene>
    <name evidence="1" type="ORF">JNP96_29785</name>
</gene>
<geneLocation type="plasmid" evidence="1 2">
    <name>pCFSAN083829_2</name>
</geneLocation>
<evidence type="ECO:0000313" key="1">
    <source>
        <dbReference type="EMBL" id="QSA00482.1"/>
    </source>
</evidence>
<keyword evidence="1" id="KW-0614">Plasmid</keyword>
<protein>
    <submittedName>
        <fullName evidence="1">Uncharacterized protein</fullName>
    </submittedName>
</protein>